<proteinExistence type="predicted"/>
<dbReference type="InterPro" id="IPR025724">
    <property type="entry name" value="GAG-pre-integrase_dom"/>
</dbReference>
<feature type="compositionally biased region" description="Pro residues" evidence="2">
    <location>
        <begin position="882"/>
        <end position="893"/>
    </location>
</feature>
<feature type="compositionally biased region" description="Polar residues" evidence="2">
    <location>
        <begin position="870"/>
        <end position="880"/>
    </location>
</feature>
<evidence type="ECO:0000313" key="4">
    <source>
        <dbReference type="EMBL" id="KAJ9551570.1"/>
    </source>
</evidence>
<dbReference type="GO" id="GO:0004190">
    <property type="term" value="F:aspartic-type endopeptidase activity"/>
    <property type="evidence" value="ECO:0007669"/>
    <property type="project" value="UniProtKB-KW"/>
</dbReference>
<dbReference type="Pfam" id="PF07727">
    <property type="entry name" value="RVT_2"/>
    <property type="match status" value="1"/>
</dbReference>
<evidence type="ECO:0000256" key="2">
    <source>
        <dbReference type="SAM" id="MobiDB-lite"/>
    </source>
</evidence>
<organism evidence="4 5">
    <name type="scientific">Centaurea solstitialis</name>
    <name type="common">yellow star-thistle</name>
    <dbReference type="NCBI Taxonomy" id="347529"/>
    <lineage>
        <taxon>Eukaryota</taxon>
        <taxon>Viridiplantae</taxon>
        <taxon>Streptophyta</taxon>
        <taxon>Embryophyta</taxon>
        <taxon>Tracheophyta</taxon>
        <taxon>Spermatophyta</taxon>
        <taxon>Magnoliopsida</taxon>
        <taxon>eudicotyledons</taxon>
        <taxon>Gunneridae</taxon>
        <taxon>Pentapetalae</taxon>
        <taxon>asterids</taxon>
        <taxon>campanulids</taxon>
        <taxon>Asterales</taxon>
        <taxon>Asteraceae</taxon>
        <taxon>Carduoideae</taxon>
        <taxon>Cardueae</taxon>
        <taxon>Centaureinae</taxon>
        <taxon>Centaurea</taxon>
    </lineage>
</organism>
<dbReference type="GO" id="GO:0015074">
    <property type="term" value="P:DNA integration"/>
    <property type="evidence" value="ECO:0007669"/>
    <property type="project" value="InterPro"/>
</dbReference>
<feature type="compositionally biased region" description="Low complexity" evidence="2">
    <location>
        <begin position="316"/>
        <end position="331"/>
    </location>
</feature>
<dbReference type="CDD" id="cd09272">
    <property type="entry name" value="RNase_HI_RT_Ty1"/>
    <property type="match status" value="1"/>
</dbReference>
<evidence type="ECO:0000259" key="3">
    <source>
        <dbReference type="PROSITE" id="PS50994"/>
    </source>
</evidence>
<name>A0AA38WGQ2_9ASTR</name>
<dbReference type="PANTHER" id="PTHR11439">
    <property type="entry name" value="GAG-POL-RELATED RETROTRANSPOSON"/>
    <property type="match status" value="1"/>
</dbReference>
<feature type="compositionally biased region" description="Pro residues" evidence="2">
    <location>
        <begin position="925"/>
        <end position="937"/>
    </location>
</feature>
<evidence type="ECO:0000256" key="1">
    <source>
        <dbReference type="ARBA" id="ARBA00022750"/>
    </source>
</evidence>
<comment type="caution">
    <text evidence="4">The sequence shown here is derived from an EMBL/GenBank/DDBJ whole genome shotgun (WGS) entry which is preliminary data.</text>
</comment>
<dbReference type="Pfam" id="PF22936">
    <property type="entry name" value="Pol_BBD"/>
    <property type="match status" value="1"/>
</dbReference>
<sequence>MSMMGELNFFLGLQVKQLAHDIFINQSKYVHRLLKRFDLEGTSSAKTPMCATVQPTVDLSGTQSSPPSSTLHPAQTIHNIKTLVPLTLDLKKVQYNIWAELFQVVARAHLVMDHLDGSPQDPDVSTEKWNQIDAIVLSWIYGTISEDLLLTIIKPKSTARDAWLRVKNLFHDNKSARAADLENQFNHCELANFSDVNSYCQHLKSLADQLSDVDQPVSDHRLVLQLINGLSSAYDTVGSIISNQEPLPSFLTARSMLLRDETRRNRQTESAAFVSPTTPTAAMVSPSSTSATTSSNNKSSTYNNRNRNRNTRNSRYRGNTTQQPRQQQQPRAPAPQWYPPYSPYWQPTWAVPPCPYPTAANRPYGSQGLLGPPPRGFSPSAQAHVAPSVDYNYQATELPNAFNAMTLQPPDDSWYMDTGASAHMAANPGKLRSVSNSSSTSHVLVGDGFYIPVKGSGIAQLSPSHPHLTLSNVLITPNIIKNLVSVRKFTIDNQVSIEFDPFGFSVKDLRSRATIMRCNSSGELYPVTSLSSSTSSSPVSFAAISPQLWHHRLGHPGDHVLSFLRTNNSILYNKETSSHLCPTCEIAKHKRLSFTLSTSVTYAPFDIIHSDLWTSPVLSRQGHRYYLVLLDDFTHYVWVYPLKQKSDVYQKFIYFHSYVKTHFEKAIKSFQCDMGREFDNTLFRDFCNNHGIQFRFSCPHTSSQNGKAERMIRTLNDITRSLLTQASMPPTYWVDALFMANYLHNILPTKTLHFRTPTQALFFRLPTYAHLKVFGCLCFPNMSATTTHKLSPHSTPCVFLGFPPNHRGYACLDISSKKIIISRHVTFDETIFPFSDLGSYSHASYEFLTSSSMSPLMLEHYMNVVRNPEARQQPNTSSPLPQAHPPSDTPTPTPCRSHSAPAPPPSFVSRPNPPITQVYTRRPHITPPTTPVPPQPSHPMTTRAKDGIHKPKQPFNLHTQTTTTTSPLPRSHISAMQNPHWKAAMHDEYDALIKNRTWDLVERPPDANVIRCMWLFKHKFNSDGSLQRHKARLVVNGRGQQVGIDCDETFSPVVKPVTIRTVLSLALSYSWPIHQLDVKNAFLHGDLQETVYMHQPPGFVDPSAPRHVCLLRKSLYGLKQAPRAWYQRFATYLVKVGFIGSKSDSSLFIYKHGGNTAFLLLYVDDIILTASSTTFLQHIIGLLSSEFAMTDLGPLSYFLGISVTRSKGAMFLSQRKYAEDILQRANMSTCKPVTTPVDTKSKLSLESGSPIHDPTLYRRLAGALQYLTFSRPDIAYAVQQICLFMHAPREAHLIALKRILRYIRGTLDYGLLLLASPTTGLIAYSDADWGGCPDTRRSTSGYCVYLGDNLLSWSSKRQPTLSRSSAEAEYRAVANAVAETSWLRNLLLELHCPIRRATLVYCDNVSAVYLSSNPVQHQRTKHVEMDIHFVREKVALGQVRVLHVPSTSQYADIFTKGLPSSLFLEFRSSLNVLHAPISTEGV</sequence>
<dbReference type="SUPFAM" id="SSF53098">
    <property type="entry name" value="Ribonuclease H-like"/>
    <property type="match status" value="1"/>
</dbReference>
<gene>
    <name evidence="4" type="ORF">OSB04_015615</name>
</gene>
<dbReference type="InterPro" id="IPR057670">
    <property type="entry name" value="SH3_retrovirus"/>
</dbReference>
<feature type="compositionally biased region" description="Pro residues" evidence="2">
    <location>
        <begin position="901"/>
        <end position="914"/>
    </location>
</feature>
<keyword evidence="1" id="KW-0064">Aspartyl protease</keyword>
<dbReference type="InterPro" id="IPR012337">
    <property type="entry name" value="RNaseH-like_sf"/>
</dbReference>
<dbReference type="Gene3D" id="3.30.420.10">
    <property type="entry name" value="Ribonuclease H-like superfamily/Ribonuclease H"/>
    <property type="match status" value="1"/>
</dbReference>
<dbReference type="SUPFAM" id="SSF56672">
    <property type="entry name" value="DNA/RNA polymerases"/>
    <property type="match status" value="1"/>
</dbReference>
<dbReference type="InterPro" id="IPR043502">
    <property type="entry name" value="DNA/RNA_pol_sf"/>
</dbReference>
<dbReference type="Pfam" id="PF25597">
    <property type="entry name" value="SH3_retrovirus"/>
    <property type="match status" value="1"/>
</dbReference>
<dbReference type="EMBL" id="JARYMX010000004">
    <property type="protein sequence ID" value="KAJ9551570.1"/>
    <property type="molecule type" value="Genomic_DNA"/>
</dbReference>
<dbReference type="Pfam" id="PF14223">
    <property type="entry name" value="Retrotran_gag_2"/>
    <property type="match status" value="1"/>
</dbReference>
<dbReference type="Pfam" id="PF13976">
    <property type="entry name" value="gag_pre-integrs"/>
    <property type="match status" value="1"/>
</dbReference>
<dbReference type="InterPro" id="IPR013103">
    <property type="entry name" value="RVT_2"/>
</dbReference>
<dbReference type="InterPro" id="IPR001584">
    <property type="entry name" value="Integrase_cat-core"/>
</dbReference>
<evidence type="ECO:0000313" key="5">
    <source>
        <dbReference type="Proteomes" id="UP001172457"/>
    </source>
</evidence>
<dbReference type="InterPro" id="IPR036397">
    <property type="entry name" value="RNaseH_sf"/>
</dbReference>
<protein>
    <recommendedName>
        <fullName evidence="3">Integrase catalytic domain-containing protein</fullName>
    </recommendedName>
</protein>
<accession>A0AA38WGQ2</accession>
<feature type="region of interest" description="Disordered" evidence="2">
    <location>
        <begin position="263"/>
        <end position="338"/>
    </location>
</feature>
<reference evidence="4" key="1">
    <citation type="submission" date="2023-03" db="EMBL/GenBank/DDBJ databases">
        <title>Chromosome-scale reference genome and RAD-based genetic map of yellow starthistle (Centaurea solstitialis) reveal putative structural variation and QTLs associated with invader traits.</title>
        <authorList>
            <person name="Reatini B."/>
            <person name="Cang F.A."/>
            <person name="Jiang Q."/>
            <person name="Mckibben M.T.W."/>
            <person name="Barker M.S."/>
            <person name="Rieseberg L.H."/>
            <person name="Dlugosch K.M."/>
        </authorList>
    </citation>
    <scope>NUCLEOTIDE SEQUENCE</scope>
    <source>
        <strain evidence="4">CAN-66</strain>
        <tissue evidence="4">Leaf</tissue>
    </source>
</reference>
<dbReference type="Proteomes" id="UP001172457">
    <property type="component" value="Chromosome 4"/>
</dbReference>
<feature type="compositionally biased region" description="Low complexity" evidence="2">
    <location>
        <begin position="275"/>
        <end position="305"/>
    </location>
</feature>
<keyword evidence="5" id="KW-1185">Reference proteome</keyword>
<keyword evidence="1" id="KW-0378">Hydrolase</keyword>
<dbReference type="PROSITE" id="PS50994">
    <property type="entry name" value="INTEGRASE"/>
    <property type="match status" value="1"/>
</dbReference>
<feature type="region of interest" description="Disordered" evidence="2">
    <location>
        <begin position="870"/>
        <end position="971"/>
    </location>
</feature>
<dbReference type="PANTHER" id="PTHR11439:SF524">
    <property type="entry name" value="RNA-DIRECTED DNA POLYMERASE, PROTEIN KINASE RLK-PELLE-DLSV FAMILY"/>
    <property type="match status" value="1"/>
</dbReference>
<dbReference type="Pfam" id="PF00665">
    <property type="entry name" value="rve"/>
    <property type="match status" value="1"/>
</dbReference>
<dbReference type="InterPro" id="IPR054722">
    <property type="entry name" value="PolX-like_BBD"/>
</dbReference>
<keyword evidence="1" id="KW-0645">Protease</keyword>
<feature type="domain" description="Integrase catalytic" evidence="3">
    <location>
        <begin position="600"/>
        <end position="765"/>
    </location>
</feature>
<dbReference type="GO" id="GO:0003676">
    <property type="term" value="F:nucleic acid binding"/>
    <property type="evidence" value="ECO:0007669"/>
    <property type="project" value="InterPro"/>
</dbReference>
<feature type="compositionally biased region" description="Basic residues" evidence="2">
    <location>
        <begin position="306"/>
        <end position="315"/>
    </location>
</feature>